<dbReference type="InterPro" id="IPR014762">
    <property type="entry name" value="DNA_mismatch_repair_CS"/>
</dbReference>
<gene>
    <name evidence="8" type="primary">mlh1</name>
    <name evidence="8" type="ORF">GGI15_004229</name>
</gene>
<evidence type="ECO:0000259" key="7">
    <source>
        <dbReference type="SMART" id="SM01340"/>
    </source>
</evidence>
<dbReference type="GO" id="GO:0016887">
    <property type="term" value="F:ATP hydrolysis activity"/>
    <property type="evidence" value="ECO:0007669"/>
    <property type="project" value="InterPro"/>
</dbReference>
<dbReference type="Pfam" id="PF13589">
    <property type="entry name" value="HATPase_c_3"/>
    <property type="match status" value="1"/>
</dbReference>
<dbReference type="PANTHER" id="PTHR10073:SF12">
    <property type="entry name" value="DNA MISMATCH REPAIR PROTEIN MLH1"/>
    <property type="match status" value="1"/>
</dbReference>
<evidence type="ECO:0000313" key="9">
    <source>
        <dbReference type="Proteomes" id="UP001140172"/>
    </source>
</evidence>
<keyword evidence="4" id="KW-0234">DNA repair</keyword>
<accession>A0A9W8H457</accession>
<dbReference type="SUPFAM" id="SSF55874">
    <property type="entry name" value="ATPase domain of HSP90 chaperone/DNA topoisomerase II/histidine kinase"/>
    <property type="match status" value="1"/>
</dbReference>
<dbReference type="PANTHER" id="PTHR10073">
    <property type="entry name" value="DNA MISMATCH REPAIR PROTEIN MLH, PMS, MUTL"/>
    <property type="match status" value="1"/>
</dbReference>
<dbReference type="GO" id="GO:0140664">
    <property type="term" value="F:ATP-dependent DNA damage sensor activity"/>
    <property type="evidence" value="ECO:0007669"/>
    <property type="project" value="InterPro"/>
</dbReference>
<evidence type="ECO:0000256" key="5">
    <source>
        <dbReference type="ARBA" id="ARBA00023242"/>
    </source>
</evidence>
<dbReference type="Proteomes" id="UP001140172">
    <property type="component" value="Unassembled WGS sequence"/>
</dbReference>
<dbReference type="Gene3D" id="3.30.565.10">
    <property type="entry name" value="Histidine kinase-like ATPase, C-terminal domain"/>
    <property type="match status" value="1"/>
</dbReference>
<dbReference type="EMBL" id="JANBUM010000360">
    <property type="protein sequence ID" value="KAJ2778267.1"/>
    <property type="molecule type" value="Genomic_DNA"/>
</dbReference>
<comment type="caution">
    <text evidence="8">The sequence shown here is derived from an EMBL/GenBank/DDBJ whole genome shotgun (WGS) entry which is preliminary data.</text>
</comment>
<dbReference type="InterPro" id="IPR020568">
    <property type="entry name" value="Ribosomal_Su5_D2-typ_SF"/>
</dbReference>
<keyword evidence="3" id="KW-0227">DNA damage</keyword>
<dbReference type="InterPro" id="IPR036890">
    <property type="entry name" value="HATPase_C_sf"/>
</dbReference>
<evidence type="ECO:0000256" key="2">
    <source>
        <dbReference type="ARBA" id="ARBA00006082"/>
    </source>
</evidence>
<dbReference type="PROSITE" id="PS00058">
    <property type="entry name" value="DNA_MISMATCH_REPAIR_1"/>
    <property type="match status" value="1"/>
</dbReference>
<evidence type="ECO:0000256" key="3">
    <source>
        <dbReference type="ARBA" id="ARBA00022763"/>
    </source>
</evidence>
<dbReference type="Gene3D" id="3.30.230.10">
    <property type="match status" value="1"/>
</dbReference>
<dbReference type="GO" id="GO:0032389">
    <property type="term" value="C:MutLalpha complex"/>
    <property type="evidence" value="ECO:0007669"/>
    <property type="project" value="TreeGrafter"/>
</dbReference>
<feature type="compositionally biased region" description="Polar residues" evidence="6">
    <location>
        <begin position="412"/>
        <end position="425"/>
    </location>
</feature>
<dbReference type="SMART" id="SM01340">
    <property type="entry name" value="DNA_mis_repair"/>
    <property type="match status" value="1"/>
</dbReference>
<keyword evidence="9" id="KW-1185">Reference proteome</keyword>
<feature type="compositionally biased region" description="Polar residues" evidence="6">
    <location>
        <begin position="437"/>
        <end position="457"/>
    </location>
</feature>
<keyword evidence="5" id="KW-0539">Nucleus</keyword>
<dbReference type="OrthoDB" id="10263226at2759"/>
<dbReference type="GO" id="GO:0005524">
    <property type="term" value="F:ATP binding"/>
    <property type="evidence" value="ECO:0007669"/>
    <property type="project" value="InterPro"/>
</dbReference>
<comment type="similarity">
    <text evidence="2">Belongs to the DNA mismatch repair MutL/HexB family.</text>
</comment>
<dbReference type="GO" id="GO:0030983">
    <property type="term" value="F:mismatched DNA binding"/>
    <property type="evidence" value="ECO:0007669"/>
    <property type="project" value="InterPro"/>
</dbReference>
<evidence type="ECO:0000256" key="4">
    <source>
        <dbReference type="ARBA" id="ARBA00023204"/>
    </source>
</evidence>
<sequence>MSLPNSSLPTSKPAPIHRLDESVINRIAAGEIIQRPSNALKELIENSLDAGATAITIAVKDGGLKLLQIQDNGHGIRTEDLAIVCERHTTSKLKVYEDLSTIQTYGFRGEALASISHVSHLTITTKHADSECAYKARYSDGNLVQPKPGGSSNPEPCAGNNGTIITAEDLFYNISSRKSALKNARNEYNSIFEVASRYAIHNSGVAFTCRKMDAVKADLNTQQGASVVTNIRQVFGFNAAECLVKVEHKDAGTGASFTGLVSSAAHVMHKPVFLLFINHRLVDNSQIKQAVETLYSSVMPKGSRPFVYLDLRIKPENVDVNVHPTKREVRFLHEDTIIGSIVTAIHKEVASTNSSRSYPVQSSIARGTGSIELVRDDSSLSAATVTEVASPSSEAFTRTPVLAPDRAHGARTASNLSDIASSPLSGRTRGRMPTLDRSGSSISQSFAPSTPQKTPVSRTVRTDYKNLSLDSFMFGSSPSLKRSRVQSTIETDFSVTPIKQSPTRVPFRISPSHANTASSTKSDRGDMLFAPNQSSDITLISENIEPPLVGGPIQTEADSPSRRHAPPPTLQSQTSDIFSAMSPVTAGKSYISAEKEPRVDVRLTSILNMRKELKRQQHAEMTQILSEHTFVGFVDDRRALIQHQTRLYMADFCKISFHLFHHRIIFDIMNFGRLMLDPPAPIRDLALVAARELGNPANADEIADQISVRFSDSREMLEEYFHIQINDAGCIESLPMIVREFSPDYDKLPLFLHNATFTVNWDDEQQFFRTFSNVLAALYAVEPPLPSDPQNAKEEYRMVIEHRVLPAMKGGSFWAPSLLLTENALVQLVDVPDLYRIFERC</sequence>
<feature type="domain" description="DNA mismatch repair protein S5" evidence="7">
    <location>
        <begin position="231"/>
        <end position="350"/>
    </location>
</feature>
<proteinExistence type="inferred from homology"/>
<evidence type="ECO:0000256" key="1">
    <source>
        <dbReference type="ARBA" id="ARBA00004123"/>
    </source>
</evidence>
<dbReference type="FunFam" id="3.30.230.10:FF:000014">
    <property type="entry name" value="DNA mismatch repair protein Mlh1"/>
    <property type="match status" value="1"/>
</dbReference>
<dbReference type="InterPro" id="IPR014721">
    <property type="entry name" value="Ribsml_uS5_D2-typ_fold_subgr"/>
</dbReference>
<dbReference type="CDD" id="cd16926">
    <property type="entry name" value="HATPase_MutL-MLH-PMS-like"/>
    <property type="match status" value="1"/>
</dbReference>
<name>A0A9W8H457_9FUNG</name>
<organism evidence="8 9">
    <name type="scientific">Coemansia interrupta</name>
    <dbReference type="NCBI Taxonomy" id="1126814"/>
    <lineage>
        <taxon>Eukaryota</taxon>
        <taxon>Fungi</taxon>
        <taxon>Fungi incertae sedis</taxon>
        <taxon>Zoopagomycota</taxon>
        <taxon>Kickxellomycotina</taxon>
        <taxon>Kickxellomycetes</taxon>
        <taxon>Kickxellales</taxon>
        <taxon>Kickxellaceae</taxon>
        <taxon>Coemansia</taxon>
    </lineage>
</organism>
<comment type="subcellular location">
    <subcellularLocation>
        <location evidence="1">Nucleus</location>
    </subcellularLocation>
</comment>
<evidence type="ECO:0000313" key="8">
    <source>
        <dbReference type="EMBL" id="KAJ2778267.1"/>
    </source>
</evidence>
<reference evidence="8" key="1">
    <citation type="submission" date="2022-07" db="EMBL/GenBank/DDBJ databases">
        <title>Phylogenomic reconstructions and comparative analyses of Kickxellomycotina fungi.</title>
        <authorList>
            <person name="Reynolds N.K."/>
            <person name="Stajich J.E."/>
            <person name="Barry K."/>
            <person name="Grigoriev I.V."/>
            <person name="Crous P."/>
            <person name="Smith M.E."/>
        </authorList>
    </citation>
    <scope>NUCLEOTIDE SEQUENCE</scope>
    <source>
        <strain evidence="8">BCRC 34489</strain>
    </source>
</reference>
<feature type="region of interest" description="Disordered" evidence="6">
    <location>
        <begin position="545"/>
        <end position="577"/>
    </location>
</feature>
<dbReference type="FunFam" id="3.30.565.10:FF:000109">
    <property type="entry name" value="Related to MLH1-DNA mismatch repair protein"/>
    <property type="match status" value="1"/>
</dbReference>
<dbReference type="InterPro" id="IPR032189">
    <property type="entry name" value="Mlh1_C"/>
</dbReference>
<dbReference type="Pfam" id="PF16413">
    <property type="entry name" value="Mlh1_C"/>
    <property type="match status" value="1"/>
</dbReference>
<dbReference type="AlphaFoldDB" id="A0A9W8H457"/>
<feature type="region of interest" description="Disordered" evidence="6">
    <location>
        <begin position="504"/>
        <end position="529"/>
    </location>
</feature>
<dbReference type="InterPro" id="IPR002099">
    <property type="entry name" value="MutL/Mlh/PMS"/>
</dbReference>
<protein>
    <submittedName>
        <fullName evidence="8">DNA mismatch repair protein</fullName>
    </submittedName>
</protein>
<dbReference type="Pfam" id="PF01119">
    <property type="entry name" value="DNA_mis_repair"/>
    <property type="match status" value="1"/>
</dbReference>
<dbReference type="GO" id="GO:0006298">
    <property type="term" value="P:mismatch repair"/>
    <property type="evidence" value="ECO:0007669"/>
    <property type="project" value="InterPro"/>
</dbReference>
<feature type="region of interest" description="Disordered" evidence="6">
    <location>
        <begin position="409"/>
        <end position="457"/>
    </location>
</feature>
<dbReference type="InterPro" id="IPR038973">
    <property type="entry name" value="MutL/Mlh/Pms-like"/>
</dbReference>
<evidence type="ECO:0000256" key="6">
    <source>
        <dbReference type="SAM" id="MobiDB-lite"/>
    </source>
</evidence>
<dbReference type="SUPFAM" id="SSF54211">
    <property type="entry name" value="Ribosomal protein S5 domain 2-like"/>
    <property type="match status" value="1"/>
</dbReference>
<dbReference type="NCBIfam" id="TIGR00585">
    <property type="entry name" value="mutl"/>
    <property type="match status" value="1"/>
</dbReference>
<dbReference type="InterPro" id="IPR013507">
    <property type="entry name" value="DNA_mismatch_S5_2-like"/>
</dbReference>